<dbReference type="Proteomes" id="UP000253426">
    <property type="component" value="Unassembled WGS sequence"/>
</dbReference>
<comment type="caution">
    <text evidence="2">The sequence shown here is derived from an EMBL/GenBank/DDBJ whole genome shotgun (WGS) entry which is preliminary data.</text>
</comment>
<dbReference type="AlphaFoldDB" id="A0A366HMW2"/>
<dbReference type="EMBL" id="QNRR01000004">
    <property type="protein sequence ID" value="RBP44343.1"/>
    <property type="molecule type" value="Genomic_DNA"/>
</dbReference>
<evidence type="ECO:0000313" key="3">
    <source>
        <dbReference type="Proteomes" id="UP000253426"/>
    </source>
</evidence>
<name>A0A366HMW2_9BACT</name>
<feature type="region of interest" description="Disordered" evidence="1">
    <location>
        <begin position="1"/>
        <end position="58"/>
    </location>
</feature>
<organism evidence="2 3">
    <name type="scientific">Roseimicrobium gellanilyticum</name>
    <dbReference type="NCBI Taxonomy" id="748857"/>
    <lineage>
        <taxon>Bacteria</taxon>
        <taxon>Pseudomonadati</taxon>
        <taxon>Verrucomicrobiota</taxon>
        <taxon>Verrucomicrobiia</taxon>
        <taxon>Verrucomicrobiales</taxon>
        <taxon>Verrucomicrobiaceae</taxon>
        <taxon>Roseimicrobium</taxon>
    </lineage>
</organism>
<evidence type="ECO:0000256" key="1">
    <source>
        <dbReference type="SAM" id="MobiDB-lite"/>
    </source>
</evidence>
<reference evidence="2 3" key="1">
    <citation type="submission" date="2018-06" db="EMBL/GenBank/DDBJ databases">
        <title>Genomic Encyclopedia of Type Strains, Phase IV (KMG-IV): sequencing the most valuable type-strain genomes for metagenomic binning, comparative biology and taxonomic classification.</title>
        <authorList>
            <person name="Goeker M."/>
        </authorList>
    </citation>
    <scope>NUCLEOTIDE SEQUENCE [LARGE SCALE GENOMIC DNA]</scope>
    <source>
        <strain evidence="2 3">DSM 25532</strain>
    </source>
</reference>
<proteinExistence type="predicted"/>
<sequence length="101" mass="11213">MWSAHSVRGCRLKSMEEVNTPKHFAPPESLREIENSPPDRTRSGRTTRSADHRPHSARDFTRSFSALTALCAVSWRNFAYSASNPLGTKLLPTALSPKSTS</sequence>
<feature type="compositionally biased region" description="Basic and acidic residues" evidence="1">
    <location>
        <begin position="29"/>
        <end position="58"/>
    </location>
</feature>
<keyword evidence="3" id="KW-1185">Reference proteome</keyword>
<protein>
    <submittedName>
        <fullName evidence="2">Uncharacterized protein</fullName>
    </submittedName>
</protein>
<accession>A0A366HMW2</accession>
<gene>
    <name evidence="2" type="ORF">DES53_104162</name>
</gene>
<evidence type="ECO:0000313" key="2">
    <source>
        <dbReference type="EMBL" id="RBP44343.1"/>
    </source>
</evidence>